<feature type="region of interest" description="Disordered" evidence="2">
    <location>
        <begin position="65"/>
        <end position="111"/>
    </location>
</feature>
<evidence type="ECO:0000313" key="4">
    <source>
        <dbReference type="RefSeq" id="XP_019486609.1"/>
    </source>
</evidence>
<evidence type="ECO:0000256" key="2">
    <source>
        <dbReference type="SAM" id="MobiDB-lite"/>
    </source>
</evidence>
<dbReference type="KEGG" id="hai:109375611"/>
<dbReference type="AlphaFoldDB" id="A0A8B7QCW9"/>
<accession>A0A8B7QCW9</accession>
<keyword evidence="1" id="KW-0175">Coiled coil</keyword>
<organism evidence="3 4">
    <name type="scientific">Hipposideros armiger</name>
    <name type="common">Great Himalayan leaf-nosed bat</name>
    <dbReference type="NCBI Taxonomy" id="186990"/>
    <lineage>
        <taxon>Eukaryota</taxon>
        <taxon>Metazoa</taxon>
        <taxon>Chordata</taxon>
        <taxon>Craniata</taxon>
        <taxon>Vertebrata</taxon>
        <taxon>Euteleostomi</taxon>
        <taxon>Mammalia</taxon>
        <taxon>Eutheria</taxon>
        <taxon>Laurasiatheria</taxon>
        <taxon>Chiroptera</taxon>
        <taxon>Yinpterochiroptera</taxon>
        <taxon>Rhinolophoidea</taxon>
        <taxon>Hipposideridae</taxon>
        <taxon>Hipposideros</taxon>
    </lineage>
</organism>
<name>A0A8B7QCW9_HIPAR</name>
<reference evidence="4" key="1">
    <citation type="submission" date="2025-08" db="UniProtKB">
        <authorList>
            <consortium name="RefSeq"/>
        </authorList>
    </citation>
    <scope>IDENTIFICATION</scope>
    <source>
        <tissue evidence="4">Muscle</tissue>
    </source>
</reference>
<proteinExistence type="predicted"/>
<dbReference type="GeneID" id="109375611"/>
<evidence type="ECO:0000313" key="3">
    <source>
        <dbReference type="Proteomes" id="UP000694851"/>
    </source>
</evidence>
<protein>
    <submittedName>
        <fullName evidence="4">IQ motif and SEC7 domain-containing protein 3-like</fullName>
    </submittedName>
</protein>
<dbReference type="OrthoDB" id="9049755at2759"/>
<gene>
    <name evidence="4" type="primary">LOC109375611</name>
</gene>
<feature type="compositionally biased region" description="Basic and acidic residues" evidence="2">
    <location>
        <begin position="84"/>
        <end position="96"/>
    </location>
</feature>
<sequence>MANAAESPGKAAEYLQELTRIVAAQQELLARRGRRIEELERQVARLSSENAGLLERHRRHLAACARRPAPGPGPPPLGAIPELGGRRDKSEGEGSRSIRQVMLKPSPEGGRMGKTYQWGEQSVLGPAWKLSTWVSSLGRMSHSLLGPLLPILL</sequence>
<evidence type="ECO:0000256" key="1">
    <source>
        <dbReference type="SAM" id="Coils"/>
    </source>
</evidence>
<feature type="compositionally biased region" description="Pro residues" evidence="2">
    <location>
        <begin position="69"/>
        <end position="78"/>
    </location>
</feature>
<dbReference type="Proteomes" id="UP000694851">
    <property type="component" value="Unplaced"/>
</dbReference>
<keyword evidence="3" id="KW-1185">Reference proteome</keyword>
<feature type="coiled-coil region" evidence="1">
    <location>
        <begin position="22"/>
        <end position="56"/>
    </location>
</feature>
<dbReference type="RefSeq" id="XP_019486609.1">
    <property type="nucleotide sequence ID" value="XM_019631064.1"/>
</dbReference>